<dbReference type="Gene3D" id="1.20.1250.20">
    <property type="entry name" value="MFS general substrate transporter like domains"/>
    <property type="match status" value="1"/>
</dbReference>
<dbReference type="RefSeq" id="XP_002479827.1">
    <property type="nucleotide sequence ID" value="XM_002479782.1"/>
</dbReference>
<protein>
    <submittedName>
        <fullName evidence="8">MFS multidrug transporter, putative</fullName>
    </submittedName>
</protein>
<dbReference type="Proteomes" id="UP000001745">
    <property type="component" value="Unassembled WGS sequence"/>
</dbReference>
<gene>
    <name evidence="8" type="ORF">TSTA_026950</name>
</gene>
<organism evidence="8 9">
    <name type="scientific">Talaromyces stipitatus (strain ATCC 10500 / CBS 375.48 / QM 6759 / NRRL 1006)</name>
    <name type="common">Penicillium stipitatum</name>
    <dbReference type="NCBI Taxonomy" id="441959"/>
    <lineage>
        <taxon>Eukaryota</taxon>
        <taxon>Fungi</taxon>
        <taxon>Dikarya</taxon>
        <taxon>Ascomycota</taxon>
        <taxon>Pezizomycotina</taxon>
        <taxon>Eurotiomycetes</taxon>
        <taxon>Eurotiomycetidae</taxon>
        <taxon>Eurotiales</taxon>
        <taxon>Trichocomaceae</taxon>
        <taxon>Talaromyces</taxon>
        <taxon>Talaromyces sect. Talaromyces</taxon>
    </lineage>
</organism>
<feature type="transmembrane region" description="Helical" evidence="6">
    <location>
        <begin position="314"/>
        <end position="335"/>
    </location>
</feature>
<feature type="transmembrane region" description="Helical" evidence="6">
    <location>
        <begin position="130"/>
        <end position="149"/>
    </location>
</feature>
<comment type="subcellular location">
    <subcellularLocation>
        <location evidence="1">Membrane</location>
        <topology evidence="1">Multi-pass membrane protein</topology>
    </subcellularLocation>
</comment>
<feature type="compositionally biased region" description="Basic and acidic residues" evidence="5">
    <location>
        <begin position="60"/>
        <end position="79"/>
    </location>
</feature>
<dbReference type="VEuPathDB" id="FungiDB:TSTA_026950"/>
<feature type="compositionally biased region" description="Basic and acidic residues" evidence="5">
    <location>
        <begin position="1"/>
        <end position="14"/>
    </location>
</feature>
<evidence type="ECO:0000256" key="3">
    <source>
        <dbReference type="ARBA" id="ARBA00022989"/>
    </source>
</evidence>
<dbReference type="EMBL" id="EQ962654">
    <property type="protein sequence ID" value="EED19393.1"/>
    <property type="molecule type" value="Genomic_DNA"/>
</dbReference>
<sequence>MVDIEKAASPERSEGNQTLDNQSAFHTAPRGDDDKDLENGTSSGSDQEDALEPTQTARSQRSERDPKVVTWKGPDDPENPKNWPMKRRWAAVFVVSCFTFISPVSSSMVSPALTAIAKELNITNEVQLEMTLSIFVLAYAIGPLFLGPLSEIYGRVIVLQLANLFYLIFNIACGVSQTKAQMIVFRFLSGLGGSAPLSIGGGVMGDCFKPEERGRAMAMYSLAPLLGPAVGPIAGGFIAQQTTWRWIFYSTSIVDGAIQLVGLFLLQETYGPTLLSRKAKKLRKETQDPSWHTEYEVAGRSLTTVLSTALRRPFVLLGTQPIVQALALFMAYIYGTQYLMLASFPSLWTGHYNESVGIGGLNFISLGVGFFVGAQITARLMDHIYRRLKKRNGGVGVPEFRTPLLVVGALFIPAGLFIYGWTAQYKVHWIVPNIGAAIFCVGSIMGFQCIQTYLVDAYTLYAASAMAAITVLRSLAGFGFPLFAPYMFDALHYGWGNSLLAFVAICIGIPAPLLLWKYGAKLRAMSPFAAG</sequence>
<dbReference type="FunFam" id="1.20.1250.20:FF:000011">
    <property type="entry name" value="MFS multidrug transporter, putative"/>
    <property type="match status" value="1"/>
</dbReference>
<dbReference type="PhylomeDB" id="B8M4V8"/>
<evidence type="ECO:0000256" key="1">
    <source>
        <dbReference type="ARBA" id="ARBA00004141"/>
    </source>
</evidence>
<feature type="transmembrane region" description="Helical" evidence="6">
    <location>
        <begin position="183"/>
        <end position="205"/>
    </location>
</feature>
<feature type="transmembrane region" description="Helical" evidence="6">
    <location>
        <begin position="402"/>
        <end position="421"/>
    </location>
</feature>
<dbReference type="InParanoid" id="B8M4V8"/>
<accession>B8M4V8</accession>
<evidence type="ECO:0000313" key="8">
    <source>
        <dbReference type="EMBL" id="EED19393.1"/>
    </source>
</evidence>
<feature type="transmembrane region" description="Helical" evidence="6">
    <location>
        <begin position="217"/>
        <end position="240"/>
    </location>
</feature>
<dbReference type="OrthoDB" id="6770063at2759"/>
<feature type="transmembrane region" description="Helical" evidence="6">
    <location>
        <begin position="427"/>
        <end position="447"/>
    </location>
</feature>
<dbReference type="OMA" id="YIYGIMY"/>
<dbReference type="InterPro" id="IPR020846">
    <property type="entry name" value="MFS_dom"/>
</dbReference>
<feature type="transmembrane region" description="Helical" evidence="6">
    <location>
        <begin position="355"/>
        <end position="381"/>
    </location>
</feature>
<dbReference type="PANTHER" id="PTHR23502">
    <property type="entry name" value="MAJOR FACILITATOR SUPERFAMILY"/>
    <property type="match status" value="1"/>
</dbReference>
<dbReference type="AlphaFoldDB" id="B8M4V8"/>
<evidence type="ECO:0000256" key="4">
    <source>
        <dbReference type="ARBA" id="ARBA00023136"/>
    </source>
</evidence>
<dbReference type="InterPro" id="IPR036259">
    <property type="entry name" value="MFS_trans_sf"/>
</dbReference>
<dbReference type="PROSITE" id="PS50850">
    <property type="entry name" value="MFS"/>
    <property type="match status" value="1"/>
</dbReference>
<dbReference type="PANTHER" id="PTHR23502:SF60">
    <property type="entry name" value="MAJOR FACILITATOR SUPERFAMILY (MFS) PROFILE DOMAIN-CONTAINING PROTEIN-RELATED"/>
    <property type="match status" value="1"/>
</dbReference>
<reference evidence="9" key="1">
    <citation type="journal article" date="2015" name="Genome Announc.">
        <title>Genome sequence of the AIDS-associated pathogen Penicillium marneffei (ATCC18224) and its near taxonomic relative Talaromyces stipitatus (ATCC10500).</title>
        <authorList>
            <person name="Nierman W.C."/>
            <person name="Fedorova-Abrams N.D."/>
            <person name="Andrianopoulos A."/>
        </authorList>
    </citation>
    <scope>NUCLEOTIDE SEQUENCE [LARGE SCALE GENOMIC DNA]</scope>
    <source>
        <strain evidence="9">ATCC 10500 / CBS 375.48 / QM 6759 / NRRL 1006</strain>
    </source>
</reference>
<evidence type="ECO:0000256" key="5">
    <source>
        <dbReference type="SAM" id="MobiDB-lite"/>
    </source>
</evidence>
<dbReference type="eggNOG" id="KOG0255">
    <property type="taxonomic scope" value="Eukaryota"/>
</dbReference>
<keyword evidence="4 6" id="KW-0472">Membrane</keyword>
<proteinExistence type="predicted"/>
<dbReference type="GeneID" id="8098975"/>
<feature type="transmembrane region" description="Helical" evidence="6">
    <location>
        <begin position="495"/>
        <end position="516"/>
    </location>
</feature>
<evidence type="ECO:0000256" key="6">
    <source>
        <dbReference type="SAM" id="Phobius"/>
    </source>
</evidence>
<name>B8M4V8_TALSN</name>
<keyword evidence="2 6" id="KW-0812">Transmembrane</keyword>
<feature type="domain" description="Major facilitator superfamily (MFS) profile" evidence="7">
    <location>
        <begin position="91"/>
        <end position="523"/>
    </location>
</feature>
<dbReference type="STRING" id="441959.B8M4V8"/>
<feature type="compositionally biased region" description="Polar residues" evidence="5">
    <location>
        <begin position="15"/>
        <end position="25"/>
    </location>
</feature>
<dbReference type="GO" id="GO:0016020">
    <property type="term" value="C:membrane"/>
    <property type="evidence" value="ECO:0007669"/>
    <property type="project" value="UniProtKB-SubCell"/>
</dbReference>
<feature type="transmembrane region" description="Helical" evidence="6">
    <location>
        <begin position="156"/>
        <end position="177"/>
    </location>
</feature>
<keyword evidence="9" id="KW-1185">Reference proteome</keyword>
<dbReference type="InterPro" id="IPR011701">
    <property type="entry name" value="MFS"/>
</dbReference>
<evidence type="ECO:0000313" key="9">
    <source>
        <dbReference type="Proteomes" id="UP000001745"/>
    </source>
</evidence>
<dbReference type="HOGENOM" id="CLU_008455_1_3_1"/>
<keyword evidence="3 6" id="KW-1133">Transmembrane helix</keyword>
<dbReference type="CDD" id="cd17323">
    <property type="entry name" value="MFS_Tpo1_MDR_like"/>
    <property type="match status" value="1"/>
</dbReference>
<feature type="transmembrane region" description="Helical" evidence="6">
    <location>
        <begin position="246"/>
        <end position="266"/>
    </location>
</feature>
<feature type="transmembrane region" description="Helical" evidence="6">
    <location>
        <begin position="459"/>
        <end position="483"/>
    </location>
</feature>
<dbReference type="Pfam" id="PF07690">
    <property type="entry name" value="MFS_1"/>
    <property type="match status" value="1"/>
</dbReference>
<dbReference type="GO" id="GO:0022857">
    <property type="term" value="F:transmembrane transporter activity"/>
    <property type="evidence" value="ECO:0007669"/>
    <property type="project" value="InterPro"/>
</dbReference>
<evidence type="ECO:0000259" key="7">
    <source>
        <dbReference type="PROSITE" id="PS50850"/>
    </source>
</evidence>
<dbReference type="SUPFAM" id="SSF103473">
    <property type="entry name" value="MFS general substrate transporter"/>
    <property type="match status" value="1"/>
</dbReference>
<evidence type="ECO:0000256" key="2">
    <source>
        <dbReference type="ARBA" id="ARBA00022692"/>
    </source>
</evidence>
<feature type="region of interest" description="Disordered" evidence="5">
    <location>
        <begin position="1"/>
        <end position="82"/>
    </location>
</feature>
<feature type="transmembrane region" description="Helical" evidence="6">
    <location>
        <begin position="89"/>
        <end position="110"/>
    </location>
</feature>